<accession>A0A482XC21</accession>
<feature type="signal peptide" evidence="1">
    <location>
        <begin position="1"/>
        <end position="25"/>
    </location>
</feature>
<organism evidence="2 3">
    <name type="scientific">Laodelphax striatellus</name>
    <name type="common">Small brown planthopper</name>
    <name type="synonym">Delphax striatella</name>
    <dbReference type="NCBI Taxonomy" id="195883"/>
    <lineage>
        <taxon>Eukaryota</taxon>
        <taxon>Metazoa</taxon>
        <taxon>Ecdysozoa</taxon>
        <taxon>Arthropoda</taxon>
        <taxon>Hexapoda</taxon>
        <taxon>Insecta</taxon>
        <taxon>Pterygota</taxon>
        <taxon>Neoptera</taxon>
        <taxon>Paraneoptera</taxon>
        <taxon>Hemiptera</taxon>
        <taxon>Auchenorrhyncha</taxon>
        <taxon>Fulgoroidea</taxon>
        <taxon>Delphacidae</taxon>
        <taxon>Criomorphinae</taxon>
        <taxon>Laodelphax</taxon>
    </lineage>
</organism>
<evidence type="ECO:0000313" key="3">
    <source>
        <dbReference type="Proteomes" id="UP000291343"/>
    </source>
</evidence>
<gene>
    <name evidence="2" type="ORF">LSTR_LSTR009037</name>
</gene>
<name>A0A482XC21_LAOST</name>
<evidence type="ECO:0000256" key="1">
    <source>
        <dbReference type="SAM" id="SignalP"/>
    </source>
</evidence>
<protein>
    <submittedName>
        <fullName evidence="2">Uncharacterized protein</fullName>
    </submittedName>
</protein>
<keyword evidence="1" id="KW-0732">Signal</keyword>
<dbReference type="AlphaFoldDB" id="A0A482XC21"/>
<dbReference type="InParanoid" id="A0A482XC21"/>
<proteinExistence type="predicted"/>
<comment type="caution">
    <text evidence="2">The sequence shown here is derived from an EMBL/GenBank/DDBJ whole genome shotgun (WGS) entry which is preliminary data.</text>
</comment>
<feature type="chain" id="PRO_5019808455" evidence="1">
    <location>
        <begin position="26"/>
        <end position="190"/>
    </location>
</feature>
<dbReference type="Proteomes" id="UP000291343">
    <property type="component" value="Unassembled WGS sequence"/>
</dbReference>
<keyword evidence="3" id="KW-1185">Reference proteome</keyword>
<sequence>MKLVRLRIHLLPELYFFLLIHEAISLSNGQIHNYYQGQSLFETHEMPANKDKNMNSIFWPFAYSMFKRRQVEERSGIIQKVKNILPGTKSKQSSAILDNTLQPPPIEIKAKNNNSESSLNPFKMFKSLFATSYNTSLNNTSSTLKKNTGQATELKSVSSNATNITSISPFQESSNKISSIMLDTQFLPFH</sequence>
<evidence type="ECO:0000313" key="2">
    <source>
        <dbReference type="EMBL" id="RZF43233.1"/>
    </source>
</evidence>
<reference evidence="2 3" key="1">
    <citation type="journal article" date="2017" name="Gigascience">
        <title>Genome sequence of the small brown planthopper, Laodelphax striatellus.</title>
        <authorList>
            <person name="Zhu J."/>
            <person name="Jiang F."/>
            <person name="Wang X."/>
            <person name="Yang P."/>
            <person name="Bao Y."/>
            <person name="Zhao W."/>
            <person name="Wang W."/>
            <person name="Lu H."/>
            <person name="Wang Q."/>
            <person name="Cui N."/>
            <person name="Li J."/>
            <person name="Chen X."/>
            <person name="Luo L."/>
            <person name="Yu J."/>
            <person name="Kang L."/>
            <person name="Cui F."/>
        </authorList>
    </citation>
    <scope>NUCLEOTIDE SEQUENCE [LARGE SCALE GENOMIC DNA]</scope>
    <source>
        <strain evidence="2">Lst14</strain>
    </source>
</reference>
<dbReference type="EMBL" id="QKKF02012829">
    <property type="protein sequence ID" value="RZF43233.1"/>
    <property type="molecule type" value="Genomic_DNA"/>
</dbReference>